<protein>
    <recommendedName>
        <fullName evidence="7">REM-1 domain-containing protein</fullName>
    </recommendedName>
</protein>
<feature type="compositionally biased region" description="Pro residues" evidence="2">
    <location>
        <begin position="1"/>
        <end position="10"/>
    </location>
</feature>
<comment type="caution">
    <text evidence="5">The sequence shown here is derived from an EMBL/GenBank/DDBJ whole genome shotgun (WGS) entry which is preliminary data.</text>
</comment>
<dbReference type="CDD" id="cd11627">
    <property type="entry name" value="HR1_Ste20-like"/>
    <property type="match status" value="1"/>
</dbReference>
<reference evidence="5 6" key="1">
    <citation type="submission" date="2017-03" db="EMBL/GenBank/DDBJ databases">
        <title>Genomes of endolithic fungi from Antarctica.</title>
        <authorList>
            <person name="Coleine C."/>
            <person name="Masonjones S."/>
            <person name="Stajich J.E."/>
        </authorList>
    </citation>
    <scope>NUCLEOTIDE SEQUENCE [LARGE SCALE GENOMIC DNA]</scope>
    <source>
        <strain evidence="5 6">CCFEE 5184</strain>
    </source>
</reference>
<accession>A0A4U0WT18</accession>
<dbReference type="GO" id="GO:0031932">
    <property type="term" value="C:TORC2 complex"/>
    <property type="evidence" value="ECO:0007669"/>
    <property type="project" value="InterPro"/>
</dbReference>
<dbReference type="InterPro" id="IPR036274">
    <property type="entry name" value="HR1_rpt_sf"/>
</dbReference>
<evidence type="ECO:0000259" key="3">
    <source>
        <dbReference type="Pfam" id="PF02185"/>
    </source>
</evidence>
<feature type="region of interest" description="Disordered" evidence="2">
    <location>
        <begin position="181"/>
        <end position="204"/>
    </location>
</feature>
<dbReference type="InterPro" id="IPR028267">
    <property type="entry name" value="Pianissimo_N"/>
</dbReference>
<dbReference type="AlphaFoldDB" id="A0A4U0WT18"/>
<dbReference type="Pfam" id="PF02185">
    <property type="entry name" value="HR1"/>
    <property type="match status" value="1"/>
</dbReference>
<keyword evidence="6" id="KW-1185">Reference proteome</keyword>
<dbReference type="PANTHER" id="PTHR13298:SF11">
    <property type="entry name" value="RAPAMYCIN-INSENSITIVE COMPANION OF MTOR"/>
    <property type="match status" value="1"/>
</dbReference>
<feature type="domain" description="Rapamycin-insensitive companion of mTOR N-terminal" evidence="4">
    <location>
        <begin position="231"/>
        <end position="345"/>
    </location>
</feature>
<organism evidence="5 6">
    <name type="scientific">Friedmanniomyces simplex</name>
    <dbReference type="NCBI Taxonomy" id="329884"/>
    <lineage>
        <taxon>Eukaryota</taxon>
        <taxon>Fungi</taxon>
        <taxon>Dikarya</taxon>
        <taxon>Ascomycota</taxon>
        <taxon>Pezizomycotina</taxon>
        <taxon>Dothideomycetes</taxon>
        <taxon>Dothideomycetidae</taxon>
        <taxon>Mycosphaerellales</taxon>
        <taxon>Teratosphaeriaceae</taxon>
        <taxon>Friedmanniomyces</taxon>
    </lineage>
</organism>
<gene>
    <name evidence="5" type="ORF">B0A55_08345</name>
</gene>
<evidence type="ECO:0000313" key="5">
    <source>
        <dbReference type="EMBL" id="TKA66321.1"/>
    </source>
</evidence>
<evidence type="ECO:0008006" key="7">
    <source>
        <dbReference type="Google" id="ProtNLM"/>
    </source>
</evidence>
<dbReference type="Proteomes" id="UP000309340">
    <property type="component" value="Unassembled WGS sequence"/>
</dbReference>
<dbReference type="OrthoDB" id="271111at2759"/>
<feature type="domain" description="REM-1" evidence="3">
    <location>
        <begin position="92"/>
        <end position="161"/>
    </location>
</feature>
<dbReference type="GO" id="GO:0038203">
    <property type="term" value="P:TORC2 signaling"/>
    <property type="evidence" value="ECO:0007669"/>
    <property type="project" value="TreeGrafter"/>
</dbReference>
<evidence type="ECO:0000256" key="2">
    <source>
        <dbReference type="SAM" id="MobiDB-lite"/>
    </source>
</evidence>
<evidence type="ECO:0000256" key="1">
    <source>
        <dbReference type="SAM" id="Coils"/>
    </source>
</evidence>
<dbReference type="Pfam" id="PF14664">
    <property type="entry name" value="RICTOR_N"/>
    <property type="match status" value="1"/>
</dbReference>
<feature type="compositionally biased region" description="Basic and acidic residues" evidence="2">
    <location>
        <begin position="188"/>
        <end position="204"/>
    </location>
</feature>
<dbReference type="STRING" id="329884.A0A4U0WT18"/>
<sequence length="345" mass="38631">MTATPRPKPPFTGTHSNDGLLPPSKSGKDGRSLSAASFNTAKPAQFYARSMNIPGSFAPDLKSFASRLDLSRTESYGAVDDLHDSATSSEQRQADYRDRIEKEMKIKVGTENLLEALNAKNAKQARDQRKVVELELNTSNRKIAQLQLDLEAEIQRNKREQQQQPASPKGRLSQLFRSAPLRSPSHLGEQHAGEDDEESGGHDMEVESPTYILAEILQALEAEGMPSDYYVGQANDLVELFKRHQTLKYDLAWSIFGLRMQMVMLSDSREVVAAGYRVMRYAITDRKSLQTIRALQTDYLVILSLVKESKARVEREQALKFIRAFLDVKGGELEIHPAVARIVVA</sequence>
<dbReference type="InterPro" id="IPR011072">
    <property type="entry name" value="HR1_rho-bd"/>
</dbReference>
<dbReference type="Gene3D" id="1.10.287.160">
    <property type="entry name" value="HR1 repeat"/>
    <property type="match status" value="1"/>
</dbReference>
<feature type="non-terminal residue" evidence="5">
    <location>
        <position position="345"/>
    </location>
</feature>
<dbReference type="EMBL" id="NAJQ01000654">
    <property type="protein sequence ID" value="TKA66321.1"/>
    <property type="molecule type" value="Genomic_DNA"/>
</dbReference>
<evidence type="ECO:0000313" key="6">
    <source>
        <dbReference type="Proteomes" id="UP000309340"/>
    </source>
</evidence>
<keyword evidence="1" id="KW-0175">Coiled coil</keyword>
<proteinExistence type="predicted"/>
<evidence type="ECO:0000259" key="4">
    <source>
        <dbReference type="Pfam" id="PF14664"/>
    </source>
</evidence>
<dbReference type="InterPro" id="IPR028268">
    <property type="entry name" value="Pianissimo_fam"/>
</dbReference>
<feature type="region of interest" description="Disordered" evidence="2">
    <location>
        <begin position="1"/>
        <end position="34"/>
    </location>
</feature>
<dbReference type="PANTHER" id="PTHR13298">
    <property type="entry name" value="CYTOSOLIC REGULATOR PIANISSIMO"/>
    <property type="match status" value="1"/>
</dbReference>
<feature type="coiled-coil region" evidence="1">
    <location>
        <begin position="122"/>
        <end position="163"/>
    </location>
</feature>
<dbReference type="SUPFAM" id="SSF46585">
    <property type="entry name" value="HR1 repeat"/>
    <property type="match status" value="1"/>
</dbReference>
<name>A0A4U0WT18_9PEZI</name>